<sequence>MRATTTYRGIRAPPDLDILHPPACDVGFPLLLHPLWGITSSGRHHSQIESDASKDGRKKMASVAWPQNLEANRGRNLPVDIHCCSLHSSVCLHDGLVPHVQALSTLPVIAEGCVQREALKRCCCTQQCGS</sequence>
<evidence type="ECO:0000313" key="2">
    <source>
        <dbReference type="Proteomes" id="UP000479710"/>
    </source>
</evidence>
<gene>
    <name evidence="1" type="ORF">E2562_019356</name>
</gene>
<comment type="caution">
    <text evidence="1">The sequence shown here is derived from an EMBL/GenBank/DDBJ whole genome shotgun (WGS) entry which is preliminary data.</text>
</comment>
<proteinExistence type="predicted"/>
<reference evidence="1 2" key="1">
    <citation type="submission" date="2019-11" db="EMBL/GenBank/DDBJ databases">
        <title>Whole genome sequence of Oryza granulata.</title>
        <authorList>
            <person name="Li W."/>
        </authorList>
    </citation>
    <scope>NUCLEOTIDE SEQUENCE [LARGE SCALE GENOMIC DNA]</scope>
    <source>
        <strain evidence="2">cv. Menghai</strain>
        <tissue evidence="1">Leaf</tissue>
    </source>
</reference>
<accession>A0A6G1BKI2</accession>
<organism evidence="1 2">
    <name type="scientific">Oryza meyeriana var. granulata</name>
    <dbReference type="NCBI Taxonomy" id="110450"/>
    <lineage>
        <taxon>Eukaryota</taxon>
        <taxon>Viridiplantae</taxon>
        <taxon>Streptophyta</taxon>
        <taxon>Embryophyta</taxon>
        <taxon>Tracheophyta</taxon>
        <taxon>Spermatophyta</taxon>
        <taxon>Magnoliopsida</taxon>
        <taxon>Liliopsida</taxon>
        <taxon>Poales</taxon>
        <taxon>Poaceae</taxon>
        <taxon>BOP clade</taxon>
        <taxon>Oryzoideae</taxon>
        <taxon>Oryzeae</taxon>
        <taxon>Oryzinae</taxon>
        <taxon>Oryza</taxon>
        <taxon>Oryza meyeriana</taxon>
    </lineage>
</organism>
<protein>
    <submittedName>
        <fullName evidence="1">Uncharacterized protein</fullName>
    </submittedName>
</protein>
<dbReference type="Proteomes" id="UP000479710">
    <property type="component" value="Unassembled WGS sequence"/>
</dbReference>
<name>A0A6G1BKI2_9ORYZ</name>
<dbReference type="AlphaFoldDB" id="A0A6G1BKI2"/>
<evidence type="ECO:0000313" key="1">
    <source>
        <dbReference type="EMBL" id="KAF0888845.1"/>
    </source>
</evidence>
<keyword evidence="2" id="KW-1185">Reference proteome</keyword>
<dbReference type="EMBL" id="SPHZ02000012">
    <property type="protein sequence ID" value="KAF0888845.1"/>
    <property type="molecule type" value="Genomic_DNA"/>
</dbReference>